<dbReference type="EMBL" id="MT162467">
    <property type="protein sequence ID" value="QIN96912.1"/>
    <property type="molecule type" value="Genomic_DNA"/>
</dbReference>
<evidence type="ECO:0000313" key="2">
    <source>
        <dbReference type="EMBL" id="QIN96912.1"/>
    </source>
</evidence>
<feature type="compositionally biased region" description="Polar residues" evidence="1">
    <location>
        <begin position="1"/>
        <end position="15"/>
    </location>
</feature>
<keyword evidence="3" id="KW-1185">Reference proteome</keyword>
<sequence>MTQAKRPSDFFTETPQAKRPEKKILKENKEFFYVPPSKASGPIFEGRKDSVSELESRLKSSGETSWKGIDRIMKSISRYFGITPTELHHKFKEKHGMIPDDWVKQNSNDH</sequence>
<dbReference type="GeneID" id="77946789"/>
<organism evidence="2 3">
    <name type="scientific">Synechococcus phage S-H34</name>
    <dbReference type="NCBI Taxonomy" id="2718942"/>
    <lineage>
        <taxon>Viruses</taxon>
        <taxon>Duplodnaviria</taxon>
        <taxon>Heunggongvirae</taxon>
        <taxon>Uroviricota</taxon>
        <taxon>Caudoviricetes</taxon>
        <taxon>Pantevenvirales</taxon>
        <taxon>Kyanoviridae</taxon>
        <taxon>Makaravirus</taxon>
        <taxon>Makaravirus thirtyfour</taxon>
    </lineage>
</organism>
<evidence type="ECO:0000313" key="3">
    <source>
        <dbReference type="Proteomes" id="UP000501900"/>
    </source>
</evidence>
<dbReference type="KEGG" id="vg:77946789"/>
<feature type="region of interest" description="Disordered" evidence="1">
    <location>
        <begin position="1"/>
        <end position="21"/>
    </location>
</feature>
<evidence type="ECO:0000256" key="1">
    <source>
        <dbReference type="SAM" id="MobiDB-lite"/>
    </source>
</evidence>
<dbReference type="Proteomes" id="UP000501900">
    <property type="component" value="Genome"/>
</dbReference>
<proteinExistence type="predicted"/>
<protein>
    <submittedName>
        <fullName evidence="2">Uncharacterized protein</fullName>
    </submittedName>
</protein>
<accession>A0A6G8R6A7</accession>
<dbReference type="RefSeq" id="YP_010670579.1">
    <property type="nucleotide sequence ID" value="NC_070965.1"/>
</dbReference>
<reference evidence="2 3" key="1">
    <citation type="submission" date="2020-03" db="EMBL/GenBank/DDBJ databases">
        <title>The Isolation and Genome Sequence of a Novel Cyanophage S-H34 from the Huanghai Sea, China.</title>
        <authorList>
            <person name="Jiang T."/>
        </authorList>
    </citation>
    <scope>NUCLEOTIDE SEQUENCE [LARGE SCALE GENOMIC DNA]</scope>
</reference>
<name>A0A6G8R6A7_9CAUD</name>